<dbReference type="EMBL" id="MN739000">
    <property type="protein sequence ID" value="QHT34485.1"/>
    <property type="molecule type" value="Genomic_DNA"/>
</dbReference>
<accession>A0A6C0F5P1</accession>
<organism evidence="1">
    <name type="scientific">viral metagenome</name>
    <dbReference type="NCBI Taxonomy" id="1070528"/>
    <lineage>
        <taxon>unclassified sequences</taxon>
        <taxon>metagenomes</taxon>
        <taxon>organismal metagenomes</taxon>
    </lineage>
</organism>
<proteinExistence type="predicted"/>
<evidence type="ECO:0000313" key="1">
    <source>
        <dbReference type="EMBL" id="QHT34485.1"/>
    </source>
</evidence>
<protein>
    <submittedName>
        <fullName evidence="1">Uncharacterized protein</fullName>
    </submittedName>
</protein>
<reference evidence="1" key="1">
    <citation type="journal article" date="2020" name="Nature">
        <title>Giant virus diversity and host interactions through global metagenomics.</title>
        <authorList>
            <person name="Schulz F."/>
            <person name="Roux S."/>
            <person name="Paez-Espino D."/>
            <person name="Jungbluth S."/>
            <person name="Walsh D.A."/>
            <person name="Denef V.J."/>
            <person name="McMahon K.D."/>
            <person name="Konstantinidis K.T."/>
            <person name="Eloe-Fadrosh E.A."/>
            <person name="Kyrpides N.C."/>
            <person name="Woyke T."/>
        </authorList>
    </citation>
    <scope>NUCLEOTIDE SEQUENCE</scope>
    <source>
        <strain evidence="1">GVMAG-M-3300009163-63</strain>
    </source>
</reference>
<dbReference type="AlphaFoldDB" id="A0A6C0F5P1"/>
<sequence length="51" mass="5882">MIGLGWIMMYNSMVEKCIDDNNIMNNINGNRKSELKNNNINLNNIIVVNKI</sequence>
<name>A0A6C0F5P1_9ZZZZ</name>